<keyword evidence="3" id="KW-1185">Reference proteome</keyword>
<evidence type="ECO:0000256" key="1">
    <source>
        <dbReference type="ARBA" id="ARBA00009995"/>
    </source>
</evidence>
<evidence type="ECO:0000313" key="3">
    <source>
        <dbReference type="Proteomes" id="UP000734854"/>
    </source>
</evidence>
<dbReference type="GO" id="GO:0080044">
    <property type="term" value="F:quercetin 7-O-glucosyltransferase activity"/>
    <property type="evidence" value="ECO:0007669"/>
    <property type="project" value="TreeGrafter"/>
</dbReference>
<sequence>MHQIILNYSWEQIHASRNASAIIFNTLHDLDAPDIEALSLVLTPSVYDISPMCLLSQYIPEHNSLRVNLWKDSTCIEWLDEKKQIPTTVMDLRHKQVIGSILIAPSLVSIAIPPVVTVNLGFLSPLFVPDQLQMGGETPSFSIANFGFLHKRV</sequence>
<dbReference type="GO" id="GO:0080043">
    <property type="term" value="F:quercetin 3-O-glucosyltransferase activity"/>
    <property type="evidence" value="ECO:0007669"/>
    <property type="project" value="TreeGrafter"/>
</dbReference>
<gene>
    <name evidence="2" type="ORF">ZIOFF_000708</name>
</gene>
<reference evidence="2 3" key="1">
    <citation type="submission" date="2020-08" db="EMBL/GenBank/DDBJ databases">
        <title>Plant Genome Project.</title>
        <authorList>
            <person name="Zhang R.-G."/>
        </authorList>
    </citation>
    <scope>NUCLEOTIDE SEQUENCE [LARGE SCALE GENOMIC DNA]</scope>
    <source>
        <tissue evidence="2">Rhizome</tissue>
    </source>
</reference>
<comment type="similarity">
    <text evidence="1">Belongs to the UDP-glycosyltransferase family.</text>
</comment>
<name>A0A8J5IIF5_ZINOF</name>
<proteinExistence type="inferred from homology"/>
<dbReference type="Proteomes" id="UP000734854">
    <property type="component" value="Unassembled WGS sequence"/>
</dbReference>
<accession>A0A8J5IIF5</accession>
<dbReference type="PANTHER" id="PTHR11926">
    <property type="entry name" value="GLUCOSYL/GLUCURONOSYL TRANSFERASES"/>
    <property type="match status" value="1"/>
</dbReference>
<organism evidence="2 3">
    <name type="scientific">Zingiber officinale</name>
    <name type="common">Ginger</name>
    <name type="synonym">Amomum zingiber</name>
    <dbReference type="NCBI Taxonomy" id="94328"/>
    <lineage>
        <taxon>Eukaryota</taxon>
        <taxon>Viridiplantae</taxon>
        <taxon>Streptophyta</taxon>
        <taxon>Embryophyta</taxon>
        <taxon>Tracheophyta</taxon>
        <taxon>Spermatophyta</taxon>
        <taxon>Magnoliopsida</taxon>
        <taxon>Liliopsida</taxon>
        <taxon>Zingiberales</taxon>
        <taxon>Zingiberaceae</taxon>
        <taxon>Zingiber</taxon>
    </lineage>
</organism>
<dbReference type="SUPFAM" id="SSF53756">
    <property type="entry name" value="UDP-Glycosyltransferase/glycogen phosphorylase"/>
    <property type="match status" value="1"/>
</dbReference>
<comment type="caution">
    <text evidence="2">The sequence shown here is derived from an EMBL/GenBank/DDBJ whole genome shotgun (WGS) entry which is preliminary data.</text>
</comment>
<dbReference type="Gene3D" id="3.40.50.2000">
    <property type="entry name" value="Glycogen Phosphorylase B"/>
    <property type="match status" value="1"/>
</dbReference>
<dbReference type="PANTHER" id="PTHR11926:SF774">
    <property type="entry name" value="UDP-GLYCOSYLTRANSFERASE 85A1-RELATED"/>
    <property type="match status" value="1"/>
</dbReference>
<dbReference type="EMBL" id="JACMSC010000001">
    <property type="protein sequence ID" value="KAG6535685.1"/>
    <property type="molecule type" value="Genomic_DNA"/>
</dbReference>
<protein>
    <submittedName>
        <fullName evidence="2">Uncharacterized protein</fullName>
    </submittedName>
</protein>
<evidence type="ECO:0000313" key="2">
    <source>
        <dbReference type="EMBL" id="KAG6535685.1"/>
    </source>
</evidence>
<dbReference type="AlphaFoldDB" id="A0A8J5IIF5"/>